<organism evidence="2 3">
    <name type="scientific">Fistulifera solaris</name>
    <name type="common">Oleaginous diatom</name>
    <dbReference type="NCBI Taxonomy" id="1519565"/>
    <lineage>
        <taxon>Eukaryota</taxon>
        <taxon>Sar</taxon>
        <taxon>Stramenopiles</taxon>
        <taxon>Ochrophyta</taxon>
        <taxon>Bacillariophyta</taxon>
        <taxon>Bacillariophyceae</taxon>
        <taxon>Bacillariophycidae</taxon>
        <taxon>Naviculales</taxon>
        <taxon>Naviculaceae</taxon>
        <taxon>Fistulifera</taxon>
    </lineage>
</organism>
<feature type="compositionally biased region" description="Basic and acidic residues" evidence="1">
    <location>
        <begin position="605"/>
        <end position="614"/>
    </location>
</feature>
<evidence type="ECO:0000313" key="2">
    <source>
        <dbReference type="EMBL" id="GAX13452.1"/>
    </source>
</evidence>
<feature type="region of interest" description="Disordered" evidence="1">
    <location>
        <begin position="581"/>
        <end position="614"/>
    </location>
</feature>
<comment type="caution">
    <text evidence="2">The sequence shown here is derived from an EMBL/GenBank/DDBJ whole genome shotgun (WGS) entry which is preliminary data.</text>
</comment>
<proteinExistence type="predicted"/>
<reference evidence="2 3" key="1">
    <citation type="journal article" date="2015" name="Plant Cell">
        <title>Oil accumulation by the oleaginous diatom Fistulifera solaris as revealed by the genome and transcriptome.</title>
        <authorList>
            <person name="Tanaka T."/>
            <person name="Maeda Y."/>
            <person name="Veluchamy A."/>
            <person name="Tanaka M."/>
            <person name="Abida H."/>
            <person name="Marechal E."/>
            <person name="Bowler C."/>
            <person name="Muto M."/>
            <person name="Sunaga Y."/>
            <person name="Tanaka M."/>
            <person name="Yoshino T."/>
            <person name="Taniguchi T."/>
            <person name="Fukuda Y."/>
            <person name="Nemoto M."/>
            <person name="Matsumoto M."/>
            <person name="Wong P.S."/>
            <person name="Aburatani S."/>
            <person name="Fujibuchi W."/>
        </authorList>
    </citation>
    <scope>NUCLEOTIDE SEQUENCE [LARGE SCALE GENOMIC DNA]</scope>
    <source>
        <strain evidence="2 3">JPCC DA0580</strain>
    </source>
</reference>
<dbReference type="EMBL" id="BDSP01000067">
    <property type="protein sequence ID" value="GAX13452.1"/>
    <property type="molecule type" value="Genomic_DNA"/>
</dbReference>
<dbReference type="OrthoDB" id="54491at2759"/>
<feature type="region of interest" description="Disordered" evidence="1">
    <location>
        <begin position="15"/>
        <end position="34"/>
    </location>
</feature>
<evidence type="ECO:0000313" key="3">
    <source>
        <dbReference type="Proteomes" id="UP000198406"/>
    </source>
</evidence>
<feature type="compositionally biased region" description="Low complexity" evidence="1">
    <location>
        <begin position="591"/>
        <end position="604"/>
    </location>
</feature>
<dbReference type="Proteomes" id="UP000198406">
    <property type="component" value="Unassembled WGS sequence"/>
</dbReference>
<protein>
    <submittedName>
        <fullName evidence="2">Uncharacterized protein</fullName>
    </submittedName>
</protein>
<evidence type="ECO:0000256" key="1">
    <source>
        <dbReference type="SAM" id="MobiDB-lite"/>
    </source>
</evidence>
<gene>
    <name evidence="2" type="ORF">FisN_36Lh001</name>
</gene>
<name>A0A1Z5JHY8_FISSO</name>
<sequence>MLPFRLKPPAYGGKLRREKQENASPLDQNHPLRDGGPLQRAIHDDLIAQYPNFVAALNKSFLFDIHDWKGWSFTVFKTIFSDAGISLLHTQFTPPRCDAAAYSQLLYAVCFDFLRRAFQPDEDIHSFGAFSVFLLYSLFETNPHPEKLSSEMETLPMNIQHRYNPRLAFRRCYRERIRIDLEHYHDLLQLRELCLAKVASSQFELGDWDQSFKITCSLAKDTVEIIVRLMTNFDHCAYTGPCGLEALAGHGDYSVPPTTVTEKWWKENRQTFLWTDTALKVSEAPLAEFYQIPTVLQEEVEQYINQRNSMKQMQWSRDKQRRHRMRDGATHLFPMEKTGLDGLAFFSRSRKPGKKRVRLRHGFVEIAVDASTHPSRSTDSDGIDELLTREPILNNQDEKESPGFQLVLPEGVSAVIEESLQDAFETLVHRKVILPPATVATHPEEVSTLARSQSVATSVTGTGRSALRALLLKATSEIMSEGKSTTFLESQEDLSDDLQRENANDVFSDISSEEGDVTVAGSTLGRSALRDLLSYATGNKAVRKKVNKGAKSFAKRARQKQSNRKTLEALANSKNFARVDKERGEQDFFQSDADSSHSSNCDSDSSGHDSEIEDEGRAALKALLARAAAWK</sequence>
<keyword evidence="3" id="KW-1185">Reference proteome</keyword>
<accession>A0A1Z5JHY8</accession>
<dbReference type="AlphaFoldDB" id="A0A1Z5JHY8"/>
<dbReference type="InParanoid" id="A0A1Z5JHY8"/>